<proteinExistence type="predicted"/>
<dbReference type="InterPro" id="IPR051541">
    <property type="entry name" value="PTS_SugarTrans_NitroReg"/>
</dbReference>
<evidence type="ECO:0000313" key="3">
    <source>
        <dbReference type="Proteomes" id="UP000192343"/>
    </source>
</evidence>
<dbReference type="Pfam" id="PF00359">
    <property type="entry name" value="PTS_EIIA_2"/>
    <property type="match status" value="1"/>
</dbReference>
<gene>
    <name evidence="2" type="ORF">B4O97_15025</name>
</gene>
<dbReference type="InterPro" id="IPR002178">
    <property type="entry name" value="PTS_EIIA_type-2_dom"/>
</dbReference>
<protein>
    <recommendedName>
        <fullName evidence="1">PTS EIIA type-2 domain-containing protein</fullName>
    </recommendedName>
</protein>
<feature type="domain" description="PTS EIIA type-2" evidence="1">
    <location>
        <begin position="10"/>
        <end position="157"/>
    </location>
</feature>
<dbReference type="InterPro" id="IPR016152">
    <property type="entry name" value="PTrfase/Anion_transptr"/>
</dbReference>
<reference evidence="2 3" key="1">
    <citation type="submission" date="2017-03" db="EMBL/GenBank/DDBJ databases">
        <title>Draft Genome sequence of Marispirochaeta sp. strain JC444.</title>
        <authorList>
            <person name="Shivani Y."/>
            <person name="Subhash Y."/>
            <person name="Sasikala C."/>
            <person name="Ramana C."/>
        </authorList>
    </citation>
    <scope>NUCLEOTIDE SEQUENCE [LARGE SCALE GENOMIC DNA]</scope>
    <source>
        <strain evidence="2 3">JC444</strain>
    </source>
</reference>
<organism evidence="2 3">
    <name type="scientific">Marispirochaeta aestuarii</name>
    <dbReference type="NCBI Taxonomy" id="1963862"/>
    <lineage>
        <taxon>Bacteria</taxon>
        <taxon>Pseudomonadati</taxon>
        <taxon>Spirochaetota</taxon>
        <taxon>Spirochaetia</taxon>
        <taxon>Spirochaetales</taxon>
        <taxon>Spirochaetaceae</taxon>
        <taxon>Marispirochaeta</taxon>
    </lineage>
</organism>
<sequence>MEDSAMDYHHLLPPSSVLVPLRAETKQEAFDELFAGISMLRTLDRIHGLKEAVLRRELEGNTGIGHGVAMAHGKLQSLTDIFLCLGISMHGIEYGSYDGEPVRLLFVAANPPSMQGVYLHMLAVLSRYLHLAAFRERIINSEGHIARVLLHGALDTIGSGYAISA</sequence>
<dbReference type="PANTHER" id="PTHR47738">
    <property type="entry name" value="PTS SYSTEM FRUCTOSE-LIKE EIIA COMPONENT-RELATED"/>
    <property type="match status" value="1"/>
</dbReference>
<dbReference type="Proteomes" id="UP000192343">
    <property type="component" value="Unassembled WGS sequence"/>
</dbReference>
<evidence type="ECO:0000259" key="1">
    <source>
        <dbReference type="PROSITE" id="PS51094"/>
    </source>
</evidence>
<dbReference type="SUPFAM" id="SSF55804">
    <property type="entry name" value="Phoshotransferase/anion transport protein"/>
    <property type="match status" value="1"/>
</dbReference>
<dbReference type="Gene3D" id="3.40.930.10">
    <property type="entry name" value="Mannitol-specific EII, Chain A"/>
    <property type="match status" value="1"/>
</dbReference>
<name>A0A1Y1RUZ4_9SPIO</name>
<keyword evidence="3" id="KW-1185">Reference proteome</keyword>
<dbReference type="AlphaFoldDB" id="A0A1Y1RUZ4"/>
<accession>A0A1Y1RUZ4</accession>
<evidence type="ECO:0000313" key="2">
    <source>
        <dbReference type="EMBL" id="ORC32962.1"/>
    </source>
</evidence>
<dbReference type="PROSITE" id="PS51094">
    <property type="entry name" value="PTS_EIIA_TYPE_2"/>
    <property type="match status" value="1"/>
</dbReference>
<dbReference type="STRING" id="1963862.B4O97_15025"/>
<dbReference type="PANTHER" id="PTHR47738:SF2">
    <property type="entry name" value="PTS SYSTEM FRUCTOSE-LIKE EIIA COMPONENT"/>
    <property type="match status" value="1"/>
</dbReference>
<comment type="caution">
    <text evidence="2">The sequence shown here is derived from an EMBL/GenBank/DDBJ whole genome shotgun (WGS) entry which is preliminary data.</text>
</comment>
<dbReference type="EMBL" id="MWQY01000018">
    <property type="protein sequence ID" value="ORC32962.1"/>
    <property type="molecule type" value="Genomic_DNA"/>
</dbReference>